<name>A0A2Z5ZAX5_9STRA</name>
<evidence type="ECO:0000313" key="1">
    <source>
        <dbReference type="EMBL" id="BBC77528.1"/>
    </source>
</evidence>
<reference evidence="1" key="1">
    <citation type="submission" date="2018-02" db="EMBL/GenBank/DDBJ databases">
        <title>Evolution and diversity of non-photosynthetic diatom plastid genomes.</title>
        <authorList>
            <person name="Kamikawa R."/>
            <person name="Ishii K."/>
        </authorList>
    </citation>
    <scope>NUCLEOTIDE SEQUENCE</scope>
    <source>
        <strain evidence="1">PL1-4</strain>
    </source>
</reference>
<organism evidence="1">
    <name type="scientific">Nitzschia sp. PL1-4</name>
    <dbReference type="NCBI Taxonomy" id="2083272"/>
    <lineage>
        <taxon>Eukaryota</taxon>
        <taxon>Sar</taxon>
        <taxon>Stramenopiles</taxon>
        <taxon>Ochrophyta</taxon>
        <taxon>Bacillariophyta</taxon>
        <taxon>Bacillariophyceae</taxon>
        <taxon>Bacillariophycidae</taxon>
        <taxon>Bacillariales</taxon>
        <taxon>Bacillariaceae</taxon>
        <taxon>Nitzschia</taxon>
    </lineage>
</organism>
<proteinExistence type="predicted"/>
<protein>
    <submittedName>
        <fullName evidence="1">Uncharacterized protein</fullName>
    </submittedName>
</protein>
<dbReference type="EMBL" id="AP018506">
    <property type="protein sequence ID" value="BBC77528.1"/>
    <property type="molecule type" value="Genomic_DNA"/>
</dbReference>
<sequence length="96" mass="11575">MFKRKRLVHYLESIKGNIVTLINNILKILKKFFELTKQSFLEFFTDIYSSVSYSFKKLFDKVFKEIPKKVYTDLITDINKFKKEILDNISKIKKEL</sequence>
<keyword evidence="1" id="KW-0934">Plastid</keyword>
<accession>A0A2Z5ZAX5</accession>
<dbReference type="AlphaFoldDB" id="A0A2Z5ZAX5"/>
<geneLocation type="plastid" evidence="1"/>
<gene>
    <name evidence="1" type="primary">orf97_1</name>
</gene>